<proteinExistence type="predicted"/>
<sequence>MAGSSSHTATQDKGKGHAIAPPSPLALRILNQINDEIIDDPHLQINDNRILIPFTIGADTHYFLGPIETLEKANKKLSFFSNAEGEDSLMNQAFNISNIINHKPFRNNQKIKSRGFDFITWYQRLEPTKGASWGTLGIQELLRLSNFSLTTHPWMIGEVTYFWNRTTNNFYLLCGMIGMSLLDLILQSSSESADEGEPTNKDSLAVSSQSEDAANSDPGTQLILRSKIPQSTPHHMIQSIPALRPPLIHTTQVIDLTENPLQQSPERTHPLDSPSLNNQAAPTKENQMVPDSDFASKAADTINSDSLDPRL</sequence>
<feature type="region of interest" description="Disordered" evidence="1">
    <location>
        <begin position="1"/>
        <end position="20"/>
    </location>
</feature>
<dbReference type="AlphaFoldDB" id="A0A445DDH2"/>
<feature type="region of interest" description="Disordered" evidence="1">
    <location>
        <begin position="262"/>
        <end position="311"/>
    </location>
</feature>
<feature type="region of interest" description="Disordered" evidence="1">
    <location>
        <begin position="192"/>
        <end position="219"/>
    </location>
</feature>
<organism evidence="2 3">
    <name type="scientific">Arachis hypogaea</name>
    <name type="common">Peanut</name>
    <dbReference type="NCBI Taxonomy" id="3818"/>
    <lineage>
        <taxon>Eukaryota</taxon>
        <taxon>Viridiplantae</taxon>
        <taxon>Streptophyta</taxon>
        <taxon>Embryophyta</taxon>
        <taxon>Tracheophyta</taxon>
        <taxon>Spermatophyta</taxon>
        <taxon>Magnoliopsida</taxon>
        <taxon>eudicotyledons</taxon>
        <taxon>Gunneridae</taxon>
        <taxon>Pentapetalae</taxon>
        <taxon>rosids</taxon>
        <taxon>fabids</taxon>
        <taxon>Fabales</taxon>
        <taxon>Fabaceae</taxon>
        <taxon>Papilionoideae</taxon>
        <taxon>50 kb inversion clade</taxon>
        <taxon>dalbergioids sensu lato</taxon>
        <taxon>Dalbergieae</taxon>
        <taxon>Pterocarpus clade</taxon>
        <taxon>Arachis</taxon>
    </lineage>
</organism>
<feature type="compositionally biased region" description="Polar residues" evidence="1">
    <location>
        <begin position="274"/>
        <end position="286"/>
    </location>
</feature>
<comment type="caution">
    <text evidence="2">The sequence shown here is derived from an EMBL/GenBank/DDBJ whole genome shotgun (WGS) entry which is preliminary data.</text>
</comment>
<feature type="compositionally biased region" description="Polar residues" evidence="1">
    <location>
        <begin position="301"/>
        <end position="311"/>
    </location>
</feature>
<keyword evidence="3" id="KW-1185">Reference proteome</keyword>
<accession>A0A445DDH2</accession>
<evidence type="ECO:0008006" key="4">
    <source>
        <dbReference type="Google" id="ProtNLM"/>
    </source>
</evidence>
<evidence type="ECO:0000313" key="3">
    <source>
        <dbReference type="Proteomes" id="UP000289738"/>
    </source>
</evidence>
<reference evidence="2 3" key="1">
    <citation type="submission" date="2019-01" db="EMBL/GenBank/DDBJ databases">
        <title>Sequencing of cultivated peanut Arachis hypogaea provides insights into genome evolution and oil improvement.</title>
        <authorList>
            <person name="Chen X."/>
        </authorList>
    </citation>
    <scope>NUCLEOTIDE SEQUENCE [LARGE SCALE GENOMIC DNA]</scope>
    <source>
        <strain evidence="3">cv. Fuhuasheng</strain>
        <tissue evidence="2">Leaves</tissue>
    </source>
</reference>
<dbReference type="EMBL" id="SDMP01000004">
    <property type="protein sequence ID" value="RYR61221.1"/>
    <property type="molecule type" value="Genomic_DNA"/>
</dbReference>
<evidence type="ECO:0000256" key="1">
    <source>
        <dbReference type="SAM" id="MobiDB-lite"/>
    </source>
</evidence>
<name>A0A445DDH2_ARAHY</name>
<evidence type="ECO:0000313" key="2">
    <source>
        <dbReference type="EMBL" id="RYR61221.1"/>
    </source>
</evidence>
<feature type="compositionally biased region" description="Polar residues" evidence="1">
    <location>
        <begin position="201"/>
        <end position="219"/>
    </location>
</feature>
<dbReference type="Proteomes" id="UP000289738">
    <property type="component" value="Chromosome A04"/>
</dbReference>
<protein>
    <recommendedName>
        <fullName evidence="4">Aminotransferase-like plant mobile domain-containing protein</fullName>
    </recommendedName>
</protein>
<gene>
    <name evidence="2" type="ORF">Ahy_A04g018361</name>
</gene>